<dbReference type="AlphaFoldDB" id="A0A6P3Y1R3"/>
<keyword evidence="1" id="KW-0732">Signal</keyword>
<evidence type="ECO:0000313" key="2">
    <source>
        <dbReference type="Proteomes" id="UP000515204"/>
    </source>
</evidence>
<reference evidence="3" key="1">
    <citation type="submission" date="2025-08" db="UniProtKB">
        <authorList>
            <consortium name="RefSeq"/>
        </authorList>
    </citation>
    <scope>IDENTIFICATION</scope>
</reference>
<sequence>MESVFNMLRPLHFVLLLSAFAFFASASALETKEPIQSEVETPTANSDLEADASAYWGYGRPYYGGWGYGRYPGYYGGWGGRYYGGRGYWGGRGWGGYGGYWG</sequence>
<protein>
    <submittedName>
        <fullName evidence="3">Neuropeptide-like protein 33 isoform X2</fullName>
    </submittedName>
</protein>
<evidence type="ECO:0000313" key="3">
    <source>
        <dbReference type="RefSeq" id="XP_014484124.1"/>
    </source>
</evidence>
<dbReference type="Proteomes" id="UP000515204">
    <property type="component" value="Unplaced"/>
</dbReference>
<name>A0A6P3Y1R3_DINQU</name>
<accession>A0A6P3Y1R3</accession>
<gene>
    <name evidence="3" type="primary">LOC106749314</name>
</gene>
<dbReference type="GeneID" id="106749314"/>
<evidence type="ECO:0000256" key="1">
    <source>
        <dbReference type="SAM" id="SignalP"/>
    </source>
</evidence>
<organism evidence="2 3">
    <name type="scientific">Dinoponera quadriceps</name>
    <name type="common">South American ant</name>
    <dbReference type="NCBI Taxonomy" id="609295"/>
    <lineage>
        <taxon>Eukaryota</taxon>
        <taxon>Metazoa</taxon>
        <taxon>Ecdysozoa</taxon>
        <taxon>Arthropoda</taxon>
        <taxon>Hexapoda</taxon>
        <taxon>Insecta</taxon>
        <taxon>Pterygota</taxon>
        <taxon>Neoptera</taxon>
        <taxon>Endopterygota</taxon>
        <taxon>Hymenoptera</taxon>
        <taxon>Apocrita</taxon>
        <taxon>Aculeata</taxon>
        <taxon>Formicoidea</taxon>
        <taxon>Formicidae</taxon>
        <taxon>Ponerinae</taxon>
        <taxon>Ponerini</taxon>
        <taxon>Dinoponera</taxon>
    </lineage>
</organism>
<dbReference type="RefSeq" id="XP_014484124.1">
    <property type="nucleotide sequence ID" value="XM_014628638.1"/>
</dbReference>
<keyword evidence="2" id="KW-1185">Reference proteome</keyword>
<proteinExistence type="predicted"/>
<feature type="chain" id="PRO_5027568226" evidence="1">
    <location>
        <begin position="27"/>
        <end position="102"/>
    </location>
</feature>
<feature type="signal peptide" evidence="1">
    <location>
        <begin position="1"/>
        <end position="26"/>
    </location>
</feature>